<accession>A0A0K2TFK2</accession>
<dbReference type="EMBL" id="HACA01007442">
    <property type="protein sequence ID" value="CDW24803.1"/>
    <property type="molecule type" value="Transcribed_RNA"/>
</dbReference>
<proteinExistence type="predicted"/>
<name>A0A0K2TFK2_LEPSM</name>
<evidence type="ECO:0000313" key="1">
    <source>
        <dbReference type="EMBL" id="CDW24803.1"/>
    </source>
</evidence>
<protein>
    <submittedName>
        <fullName evidence="1">Uncharacterized protein</fullName>
    </submittedName>
</protein>
<dbReference type="AlphaFoldDB" id="A0A0K2TFK2"/>
<organism evidence="1">
    <name type="scientific">Lepeophtheirus salmonis</name>
    <name type="common">Salmon louse</name>
    <name type="synonym">Caligus salmonis</name>
    <dbReference type="NCBI Taxonomy" id="72036"/>
    <lineage>
        <taxon>Eukaryota</taxon>
        <taxon>Metazoa</taxon>
        <taxon>Ecdysozoa</taxon>
        <taxon>Arthropoda</taxon>
        <taxon>Crustacea</taxon>
        <taxon>Multicrustacea</taxon>
        <taxon>Hexanauplia</taxon>
        <taxon>Copepoda</taxon>
        <taxon>Siphonostomatoida</taxon>
        <taxon>Caligidae</taxon>
        <taxon>Lepeophtheirus</taxon>
    </lineage>
</organism>
<sequence length="135" mass="15410">MRGNGNGGGRRTIVECFKNPAVPPRRVMFDISNKLQNIHNNLTSSEGSIRRMIQRRRKRINGGLPSLPLSFEDVIQLMPQSLKETSTGVRLLLFADYISKDDVIFMSSLDKNYSNWSLRMAHGTFKTCLHPFKQI</sequence>
<reference evidence="1" key="1">
    <citation type="submission" date="2014-05" db="EMBL/GenBank/DDBJ databases">
        <authorList>
            <person name="Chronopoulou M."/>
        </authorList>
    </citation>
    <scope>NUCLEOTIDE SEQUENCE</scope>
    <source>
        <tissue evidence="1">Whole organism</tissue>
    </source>
</reference>